<gene>
    <name evidence="9" type="primary">hisC_1</name>
    <name evidence="7" type="synonym">hisC</name>
    <name evidence="9" type="ORF">NEOCIP111885_00130</name>
</gene>
<evidence type="ECO:0000256" key="7">
    <source>
        <dbReference type="HAMAP-Rule" id="MF_01023"/>
    </source>
</evidence>
<evidence type="ECO:0000256" key="2">
    <source>
        <dbReference type="ARBA" id="ARBA00011738"/>
    </source>
</evidence>
<evidence type="ECO:0000256" key="3">
    <source>
        <dbReference type="ARBA" id="ARBA00022576"/>
    </source>
</evidence>
<dbReference type="GO" id="GO:0000105">
    <property type="term" value="P:L-histidine biosynthetic process"/>
    <property type="evidence" value="ECO:0007669"/>
    <property type="project" value="UniProtKB-UniRule"/>
</dbReference>
<dbReference type="AlphaFoldDB" id="A0A9C7G6H8"/>
<keyword evidence="7" id="KW-0028">Amino-acid biosynthesis</keyword>
<dbReference type="EC" id="2.6.1.9" evidence="7"/>
<dbReference type="GO" id="GO:0004400">
    <property type="term" value="F:histidinol-phosphate transaminase activity"/>
    <property type="evidence" value="ECO:0007669"/>
    <property type="project" value="UniProtKB-UniRule"/>
</dbReference>
<reference evidence="9" key="1">
    <citation type="submission" date="2021-10" db="EMBL/GenBank/DDBJ databases">
        <authorList>
            <person name="Criscuolo A."/>
        </authorList>
    </citation>
    <scope>NUCLEOTIDE SEQUENCE</scope>
    <source>
        <strain evidence="9">CIP111885</strain>
    </source>
</reference>
<dbReference type="InterPro" id="IPR005861">
    <property type="entry name" value="HisP_aminotrans"/>
</dbReference>
<evidence type="ECO:0000259" key="8">
    <source>
        <dbReference type="Pfam" id="PF00155"/>
    </source>
</evidence>
<dbReference type="SUPFAM" id="SSF53383">
    <property type="entry name" value="PLP-dependent transferases"/>
    <property type="match status" value="1"/>
</dbReference>
<organism evidence="9 10">
    <name type="scientific">Pseudoneobacillus rhizosphaerae</name>
    <dbReference type="NCBI Taxonomy" id="2880968"/>
    <lineage>
        <taxon>Bacteria</taxon>
        <taxon>Bacillati</taxon>
        <taxon>Bacillota</taxon>
        <taxon>Bacilli</taxon>
        <taxon>Bacillales</taxon>
        <taxon>Bacillaceae</taxon>
        <taxon>Pseudoneobacillus</taxon>
    </lineage>
</organism>
<evidence type="ECO:0000256" key="1">
    <source>
        <dbReference type="ARBA" id="ARBA00001933"/>
    </source>
</evidence>
<keyword evidence="3 7" id="KW-0032">Aminotransferase</keyword>
<evidence type="ECO:0000313" key="9">
    <source>
        <dbReference type="EMBL" id="CAG9606442.1"/>
    </source>
</evidence>
<dbReference type="EMBL" id="CAKJTG010000001">
    <property type="protein sequence ID" value="CAG9606442.1"/>
    <property type="molecule type" value="Genomic_DNA"/>
</dbReference>
<comment type="subunit">
    <text evidence="2 7">Homodimer.</text>
</comment>
<dbReference type="InterPro" id="IPR015422">
    <property type="entry name" value="PyrdxlP-dep_Trfase_small"/>
</dbReference>
<dbReference type="Pfam" id="PF00155">
    <property type="entry name" value="Aminotran_1_2"/>
    <property type="match status" value="1"/>
</dbReference>
<feature type="domain" description="Aminotransferase class I/classII large" evidence="8">
    <location>
        <begin position="35"/>
        <end position="356"/>
    </location>
</feature>
<evidence type="ECO:0000256" key="6">
    <source>
        <dbReference type="ARBA" id="ARBA00023102"/>
    </source>
</evidence>
<protein>
    <recommendedName>
        <fullName evidence="7">Histidinol-phosphate aminotransferase</fullName>
        <ecNumber evidence="7">2.6.1.9</ecNumber>
    </recommendedName>
    <alternativeName>
        <fullName evidence="7">Imidazole acetol-phosphate transaminase</fullName>
    </alternativeName>
</protein>
<dbReference type="RefSeq" id="WP_230494730.1">
    <property type="nucleotide sequence ID" value="NZ_CAKJTG010000001.1"/>
</dbReference>
<dbReference type="Gene3D" id="3.90.1150.10">
    <property type="entry name" value="Aspartate Aminotransferase, domain 1"/>
    <property type="match status" value="1"/>
</dbReference>
<evidence type="ECO:0000256" key="4">
    <source>
        <dbReference type="ARBA" id="ARBA00022679"/>
    </source>
</evidence>
<feature type="modified residue" description="N6-(pyridoxal phosphate)lysine" evidence="7">
    <location>
        <position position="224"/>
    </location>
</feature>
<comment type="catalytic activity">
    <reaction evidence="7">
        <text>L-histidinol phosphate + 2-oxoglutarate = 3-(imidazol-4-yl)-2-oxopropyl phosphate + L-glutamate</text>
        <dbReference type="Rhea" id="RHEA:23744"/>
        <dbReference type="ChEBI" id="CHEBI:16810"/>
        <dbReference type="ChEBI" id="CHEBI:29985"/>
        <dbReference type="ChEBI" id="CHEBI:57766"/>
        <dbReference type="ChEBI" id="CHEBI:57980"/>
        <dbReference type="EC" id="2.6.1.9"/>
    </reaction>
</comment>
<name>A0A9C7G6H8_9BACI</name>
<comment type="caution">
    <text evidence="9">The sequence shown here is derived from an EMBL/GenBank/DDBJ whole genome shotgun (WGS) entry which is preliminary data.</text>
</comment>
<proteinExistence type="inferred from homology"/>
<dbReference type="PANTHER" id="PTHR43643">
    <property type="entry name" value="HISTIDINOL-PHOSPHATE AMINOTRANSFERASE 2"/>
    <property type="match status" value="1"/>
</dbReference>
<sequence>MSIKPKKQIEQLKPYPIGMTLEDIQSKYQPKKLRKMSDNENVYGFSSKVTEALRSSLHSLSLYPDATTERLCEQLSYQHKVPKNYFLIGNGSEELIRLLTRAFISDGDEAIMADITFPIYKSNVMIEGGLPVFVPIVEGTHDLQAMYEAISDRTKMIFICNPNNPTGTCVDPSELKKFIQKIPAHILVVLDEAYDEYMEQHQKIDSITLLMEHPNLVLLRTFSKIYGLAALRVGYGIMHPTVMEQLIKVKEVFNVNKLGQNAAIVALKDQPFVKDCAEKNLIERNYLSRRLSEQNLSFFPSQTNFLFIYNLGEIESLNERLLQQGIVSRFFPFPQFNGSMRLTLGTREDHETLLDVFDGLYTKEEVANNGSQSSLT</sequence>
<dbReference type="InterPro" id="IPR004839">
    <property type="entry name" value="Aminotransferase_I/II_large"/>
</dbReference>
<keyword evidence="10" id="KW-1185">Reference proteome</keyword>
<keyword evidence="6 7" id="KW-0368">Histidine biosynthesis</keyword>
<dbReference type="PANTHER" id="PTHR43643:SF3">
    <property type="entry name" value="HISTIDINOL-PHOSPHATE AMINOTRANSFERASE"/>
    <property type="match status" value="1"/>
</dbReference>
<comment type="similarity">
    <text evidence="7">Belongs to the class-II pyridoxal-phosphate-dependent aminotransferase family. Histidinol-phosphate aminotransferase subfamily.</text>
</comment>
<keyword evidence="5 7" id="KW-0663">Pyridoxal phosphate</keyword>
<keyword evidence="4 7" id="KW-0808">Transferase</keyword>
<dbReference type="Gene3D" id="3.40.640.10">
    <property type="entry name" value="Type I PLP-dependent aspartate aminotransferase-like (Major domain)"/>
    <property type="match status" value="1"/>
</dbReference>
<dbReference type="CDD" id="cd00609">
    <property type="entry name" value="AAT_like"/>
    <property type="match status" value="1"/>
</dbReference>
<dbReference type="Proteomes" id="UP000789845">
    <property type="component" value="Unassembled WGS sequence"/>
</dbReference>
<dbReference type="InterPro" id="IPR015424">
    <property type="entry name" value="PyrdxlP-dep_Trfase"/>
</dbReference>
<dbReference type="InterPro" id="IPR015421">
    <property type="entry name" value="PyrdxlP-dep_Trfase_major"/>
</dbReference>
<evidence type="ECO:0000256" key="5">
    <source>
        <dbReference type="ARBA" id="ARBA00022898"/>
    </source>
</evidence>
<comment type="pathway">
    <text evidence="7">Amino-acid biosynthesis; L-histidine biosynthesis; L-histidine from 5-phospho-alpha-D-ribose 1-diphosphate: step 7/9.</text>
</comment>
<dbReference type="InterPro" id="IPR050106">
    <property type="entry name" value="HistidinolP_aminotransfase"/>
</dbReference>
<dbReference type="GO" id="GO:0030170">
    <property type="term" value="F:pyridoxal phosphate binding"/>
    <property type="evidence" value="ECO:0007669"/>
    <property type="project" value="InterPro"/>
</dbReference>
<evidence type="ECO:0000313" key="10">
    <source>
        <dbReference type="Proteomes" id="UP000789845"/>
    </source>
</evidence>
<comment type="cofactor">
    <cofactor evidence="1 7">
        <name>pyridoxal 5'-phosphate</name>
        <dbReference type="ChEBI" id="CHEBI:597326"/>
    </cofactor>
</comment>
<dbReference type="NCBIfam" id="TIGR01141">
    <property type="entry name" value="hisC"/>
    <property type="match status" value="1"/>
</dbReference>
<accession>A0A9C7G6H8</accession>
<dbReference type="HAMAP" id="MF_01023">
    <property type="entry name" value="HisC_aminotrans_2"/>
    <property type="match status" value="1"/>
</dbReference>